<evidence type="ECO:0000256" key="2">
    <source>
        <dbReference type="ARBA" id="ARBA00001946"/>
    </source>
</evidence>
<dbReference type="InterPro" id="IPR027417">
    <property type="entry name" value="P-loop_NTPase"/>
</dbReference>
<reference evidence="17 18" key="1">
    <citation type="submission" date="2017-10" db="EMBL/GenBank/DDBJ databases">
        <title>Draft genome of Longimonas halophila.</title>
        <authorList>
            <person name="Goh K.M."/>
            <person name="Shamsir M.S."/>
            <person name="Lim S.W."/>
        </authorList>
    </citation>
    <scope>NUCLEOTIDE SEQUENCE [LARGE SCALE GENOMIC DNA]</scope>
    <source>
        <strain evidence="17 18">KCTC 42399</strain>
    </source>
</reference>
<evidence type="ECO:0000256" key="6">
    <source>
        <dbReference type="ARBA" id="ARBA00022679"/>
    </source>
</evidence>
<accession>A0A2H3NN94</accession>
<comment type="domain">
    <text evidence="14">The Walker A ATP-binding motif also binds Pi and PPi.</text>
</comment>
<evidence type="ECO:0000256" key="14">
    <source>
        <dbReference type="HAMAP-Rule" id="MF_01249"/>
    </source>
</evidence>
<dbReference type="CDD" id="cd01918">
    <property type="entry name" value="HprK_C"/>
    <property type="match status" value="1"/>
</dbReference>
<keyword evidence="6 14" id="KW-0808">Transferase</keyword>
<evidence type="ECO:0000256" key="8">
    <source>
        <dbReference type="ARBA" id="ARBA00022741"/>
    </source>
</evidence>
<comment type="catalytic activity">
    <reaction evidence="13 14">
        <text>[HPr protein]-O-phospho-L-serine + phosphate + H(+) = [HPr protein]-L-serine + diphosphate</text>
        <dbReference type="Rhea" id="RHEA:46604"/>
        <dbReference type="Rhea" id="RHEA-COMP:11602"/>
        <dbReference type="Rhea" id="RHEA-COMP:11603"/>
        <dbReference type="ChEBI" id="CHEBI:15378"/>
        <dbReference type="ChEBI" id="CHEBI:29999"/>
        <dbReference type="ChEBI" id="CHEBI:33019"/>
        <dbReference type="ChEBI" id="CHEBI:43474"/>
        <dbReference type="ChEBI" id="CHEBI:83421"/>
    </reaction>
</comment>
<dbReference type="OrthoDB" id="9778803at2"/>
<feature type="active site" description="Proton acceptor; for phosphorylation activity. Proton donor; for dephosphorylation activity" evidence="14">
    <location>
        <position position="190"/>
    </location>
</feature>
<feature type="active site" evidence="14">
    <location>
        <position position="172"/>
    </location>
</feature>
<evidence type="ECO:0000259" key="15">
    <source>
        <dbReference type="Pfam" id="PF02603"/>
    </source>
</evidence>
<sequence length="335" mass="37332">MSEAESNAPTLSIDTFVERLRERAELPLTPLNSVDAPCASIQEDHLHRPGLALAGYVELFTYQRVQILGNTETRYLRHLDAQARREAFAHLTQFDIPCIICTAGNSLGASLLSMATEAHIPVFQTDTPTVDAMATIRALLVDHFAPQKAVHGSLVDVYGVGLLLSGPSGIGKSEVALDLIERGHRLVADDVVMVTRRDSSILMGAGTDLVQHFMEVRGLGLVDIRAMFGIRAIRFQKRVELVVQMEMADANTEYTRIDMIEGTHEILGVPLPQVRVPITPGKSVTVICEVIAMNYLLRHYGYNPKEVFQQRLRDRIQSKRSGLQRGIHYFEQDYE</sequence>
<evidence type="ECO:0000256" key="5">
    <source>
        <dbReference type="ARBA" id="ARBA00022527"/>
    </source>
</evidence>
<comment type="miscellaneous">
    <text evidence="14">Both phosphorylation and phosphorolysis are carried out by the same active site and suggest a common mechanism for both reactions.</text>
</comment>
<comment type="function">
    <text evidence="14">Catalyzes the ATP- as well as the pyrophosphate-dependent phosphorylation of a specific serine residue in HPr, a phosphocarrier protein of the phosphoenolpyruvate-dependent sugar phosphotransferase system (PTS). HprK/P also catalyzes the pyrophosphate-producing, inorganic phosphate-dependent dephosphorylation (phosphorolysis) of seryl-phosphorylated HPr (P-Ser-HPr).</text>
</comment>
<dbReference type="FunFam" id="3.40.50.300:FF:000174">
    <property type="entry name" value="HPr kinase/phosphorylase"/>
    <property type="match status" value="1"/>
</dbReference>
<evidence type="ECO:0000313" key="18">
    <source>
        <dbReference type="Proteomes" id="UP000221024"/>
    </source>
</evidence>
<evidence type="ECO:0000256" key="12">
    <source>
        <dbReference type="ARBA" id="ARBA00023268"/>
    </source>
</evidence>
<keyword evidence="5 14" id="KW-0723">Serine/threonine-protein kinase</keyword>
<evidence type="ECO:0000259" key="16">
    <source>
        <dbReference type="Pfam" id="PF07475"/>
    </source>
</evidence>
<feature type="binding site" evidence="14">
    <location>
        <position position="215"/>
    </location>
    <ligand>
        <name>Mg(2+)</name>
        <dbReference type="ChEBI" id="CHEBI:18420"/>
    </ligand>
</feature>
<keyword evidence="18" id="KW-1185">Reference proteome</keyword>
<feature type="active site" evidence="14">
    <location>
        <position position="256"/>
    </location>
</feature>
<comment type="caution">
    <text evidence="17">The sequence shown here is derived from an EMBL/GenBank/DDBJ whole genome shotgun (WGS) entry which is preliminary data.</text>
</comment>
<dbReference type="InterPro" id="IPR011104">
    <property type="entry name" value="Hpr_kin/Pase_C"/>
</dbReference>
<dbReference type="Pfam" id="PF07475">
    <property type="entry name" value="Hpr_kinase_C"/>
    <property type="match status" value="1"/>
</dbReference>
<comment type="catalytic activity">
    <reaction evidence="1 14">
        <text>[HPr protein]-L-serine + ATP = [HPr protein]-O-phospho-L-serine + ADP + H(+)</text>
        <dbReference type="Rhea" id="RHEA:46600"/>
        <dbReference type="Rhea" id="RHEA-COMP:11602"/>
        <dbReference type="Rhea" id="RHEA-COMP:11603"/>
        <dbReference type="ChEBI" id="CHEBI:15378"/>
        <dbReference type="ChEBI" id="CHEBI:29999"/>
        <dbReference type="ChEBI" id="CHEBI:30616"/>
        <dbReference type="ChEBI" id="CHEBI:83421"/>
        <dbReference type="ChEBI" id="CHEBI:456216"/>
    </reaction>
</comment>
<feature type="binding site" evidence="14">
    <location>
        <begin position="166"/>
        <end position="173"/>
    </location>
    <ligand>
        <name>ATP</name>
        <dbReference type="ChEBI" id="CHEBI:30616"/>
    </ligand>
</feature>
<dbReference type="NCBIfam" id="TIGR00679">
    <property type="entry name" value="hpr-ser"/>
    <property type="match status" value="1"/>
</dbReference>
<dbReference type="GO" id="GO:0000287">
    <property type="term" value="F:magnesium ion binding"/>
    <property type="evidence" value="ECO:0007669"/>
    <property type="project" value="UniProtKB-UniRule"/>
</dbReference>
<dbReference type="EC" id="2.7.11.-" evidence="14"/>
<dbReference type="GO" id="GO:0004674">
    <property type="term" value="F:protein serine/threonine kinase activity"/>
    <property type="evidence" value="ECO:0007669"/>
    <property type="project" value="UniProtKB-KW"/>
</dbReference>
<dbReference type="GO" id="GO:0005524">
    <property type="term" value="F:ATP binding"/>
    <property type="evidence" value="ECO:0007669"/>
    <property type="project" value="UniProtKB-UniRule"/>
</dbReference>
<dbReference type="GO" id="GO:0004712">
    <property type="term" value="F:protein serine/threonine/tyrosine kinase activity"/>
    <property type="evidence" value="ECO:0007669"/>
    <property type="project" value="UniProtKB-UniRule"/>
</dbReference>
<evidence type="ECO:0000256" key="11">
    <source>
        <dbReference type="ARBA" id="ARBA00022842"/>
    </source>
</evidence>
<evidence type="ECO:0000256" key="9">
    <source>
        <dbReference type="ARBA" id="ARBA00022777"/>
    </source>
</evidence>
<dbReference type="AlphaFoldDB" id="A0A2H3NN94"/>
<dbReference type="InterPro" id="IPR028979">
    <property type="entry name" value="Ser_kin/Pase_Hpr-like_N_sf"/>
</dbReference>
<dbReference type="PANTHER" id="PTHR30305">
    <property type="entry name" value="PROTEIN YJDM-RELATED"/>
    <property type="match status" value="1"/>
</dbReference>
<evidence type="ECO:0000256" key="13">
    <source>
        <dbReference type="ARBA" id="ARBA00047657"/>
    </source>
</evidence>
<evidence type="ECO:0000256" key="3">
    <source>
        <dbReference type="ARBA" id="ARBA00006883"/>
    </source>
</evidence>
<comment type="subunit">
    <text evidence="4 14">Homohexamer.</text>
</comment>
<evidence type="ECO:0000256" key="10">
    <source>
        <dbReference type="ARBA" id="ARBA00022840"/>
    </source>
</evidence>
<feature type="domain" description="HPr kinase/phosphorylase C-terminal" evidence="16">
    <location>
        <begin position="143"/>
        <end position="311"/>
    </location>
</feature>
<keyword evidence="12 14" id="KW-0511">Multifunctional enzyme</keyword>
<gene>
    <name evidence="14" type="primary">hprK</name>
    <name evidence="17" type="ORF">CRI93_04070</name>
</gene>
<evidence type="ECO:0000256" key="1">
    <source>
        <dbReference type="ARBA" id="ARBA00001120"/>
    </source>
</evidence>
<dbReference type="InterPro" id="IPR003755">
    <property type="entry name" value="HPr(Ser)_kin/Pase"/>
</dbReference>
<dbReference type="Proteomes" id="UP000221024">
    <property type="component" value="Unassembled WGS sequence"/>
</dbReference>
<dbReference type="HAMAP" id="MF_01249">
    <property type="entry name" value="HPr_kinase"/>
    <property type="match status" value="1"/>
</dbReference>
<keyword evidence="7 14" id="KW-0479">Metal-binding</keyword>
<dbReference type="EMBL" id="PDEP01000003">
    <property type="protein sequence ID" value="PEN08300.1"/>
    <property type="molecule type" value="Genomic_DNA"/>
</dbReference>
<proteinExistence type="inferred from homology"/>
<feature type="region of interest" description="Important for the catalytic mechanism of dephosphorylation" evidence="14">
    <location>
        <begin position="277"/>
        <end position="282"/>
    </location>
</feature>
<dbReference type="RefSeq" id="WP_098061339.1">
    <property type="nucleotide sequence ID" value="NZ_PDEP01000003.1"/>
</dbReference>
<name>A0A2H3NN94_9BACT</name>
<evidence type="ECO:0000256" key="4">
    <source>
        <dbReference type="ARBA" id="ARBA00011643"/>
    </source>
</evidence>
<dbReference type="Gene3D" id="3.40.50.300">
    <property type="entry name" value="P-loop containing nucleotide triphosphate hydrolases"/>
    <property type="match status" value="1"/>
</dbReference>
<evidence type="ECO:0000313" key="17">
    <source>
        <dbReference type="EMBL" id="PEN08300.1"/>
    </source>
</evidence>
<dbReference type="Gene3D" id="3.40.1390.20">
    <property type="entry name" value="HprK N-terminal domain-like"/>
    <property type="match status" value="1"/>
</dbReference>
<evidence type="ECO:0000256" key="7">
    <source>
        <dbReference type="ARBA" id="ARBA00022723"/>
    </source>
</evidence>
<keyword evidence="9 14" id="KW-0418">Kinase</keyword>
<keyword evidence="10 14" id="KW-0067">ATP-binding</keyword>
<dbReference type="GO" id="GO:0000155">
    <property type="term" value="F:phosphorelay sensor kinase activity"/>
    <property type="evidence" value="ECO:0007669"/>
    <property type="project" value="InterPro"/>
</dbReference>
<dbReference type="Pfam" id="PF02603">
    <property type="entry name" value="Hpr_kinase_N"/>
    <property type="match status" value="1"/>
</dbReference>
<dbReference type="InterPro" id="IPR011126">
    <property type="entry name" value="Hpr_kin/Pase_Hpr_N"/>
</dbReference>
<comment type="cofactor">
    <cofactor evidence="2 14">
        <name>Mg(2+)</name>
        <dbReference type="ChEBI" id="CHEBI:18420"/>
    </cofactor>
</comment>
<protein>
    <recommendedName>
        <fullName evidence="14">HPr kinase/phosphorylase</fullName>
        <shortName evidence="14">HPrK/P</shortName>
        <ecNumber evidence="14">2.7.11.-</ecNumber>
        <ecNumber evidence="14">2.7.4.-</ecNumber>
    </recommendedName>
    <alternativeName>
        <fullName evidence="14">HPr(Ser) kinase/phosphorylase</fullName>
    </alternativeName>
</protein>
<dbReference type="GO" id="GO:0006109">
    <property type="term" value="P:regulation of carbohydrate metabolic process"/>
    <property type="evidence" value="ECO:0007669"/>
    <property type="project" value="UniProtKB-UniRule"/>
</dbReference>
<dbReference type="SUPFAM" id="SSF75138">
    <property type="entry name" value="HprK N-terminal domain-like"/>
    <property type="match status" value="1"/>
</dbReference>
<feature type="binding site" evidence="14">
    <location>
        <position position="173"/>
    </location>
    <ligand>
        <name>Mg(2+)</name>
        <dbReference type="ChEBI" id="CHEBI:18420"/>
    </ligand>
</feature>
<feature type="active site" evidence="14">
    <location>
        <position position="151"/>
    </location>
</feature>
<dbReference type="EC" id="2.7.4.-" evidence="14"/>
<keyword evidence="8 14" id="KW-0547">Nucleotide-binding</keyword>
<feature type="region of interest" description="Important for the catalytic mechanism of both phosphorylation and dephosphorylation" evidence="14">
    <location>
        <begin position="214"/>
        <end position="223"/>
    </location>
</feature>
<comment type="similarity">
    <text evidence="3 14">Belongs to the HPrK/P family.</text>
</comment>
<feature type="domain" description="HPr(Ser) kinase/phosphorylase N-terminal" evidence="15">
    <location>
        <begin position="20"/>
        <end position="140"/>
    </location>
</feature>
<dbReference type="SUPFAM" id="SSF53795">
    <property type="entry name" value="PEP carboxykinase-like"/>
    <property type="match status" value="1"/>
</dbReference>
<dbReference type="PANTHER" id="PTHR30305:SF1">
    <property type="entry name" value="HPR KINASE_PHOSPHORYLASE"/>
    <property type="match status" value="1"/>
</dbReference>
<keyword evidence="11 14" id="KW-0460">Magnesium</keyword>
<organism evidence="17 18">
    <name type="scientific">Longimonas halophila</name>
    <dbReference type="NCBI Taxonomy" id="1469170"/>
    <lineage>
        <taxon>Bacteria</taxon>
        <taxon>Pseudomonadati</taxon>
        <taxon>Rhodothermota</taxon>
        <taxon>Rhodothermia</taxon>
        <taxon>Rhodothermales</taxon>
        <taxon>Salisaetaceae</taxon>
        <taxon>Longimonas</taxon>
    </lineage>
</organism>